<evidence type="ECO:0000313" key="2">
    <source>
        <dbReference type="Proteomes" id="UP001164250"/>
    </source>
</evidence>
<name>A0ACC0ZS87_9ROSI</name>
<keyword evidence="2" id="KW-1185">Reference proteome</keyword>
<evidence type="ECO:0000313" key="1">
    <source>
        <dbReference type="EMBL" id="KAJ0074995.1"/>
    </source>
</evidence>
<proteinExistence type="predicted"/>
<accession>A0ACC0ZS87</accession>
<dbReference type="Proteomes" id="UP001164250">
    <property type="component" value="Chromosome 15"/>
</dbReference>
<sequence length="667" mass="73408">MGLQLALLLIEISVIFIAFSVHGSAVFYHGDFQPSVSNSAATDAVTFALPPRRLPQNPFPVHSVRPGQAPSTLPDRTFPPTVSPPSYGRKRHGELHAPSNKASHIWSPVDYSPTKDLQVFALAPSMRSFRGPAKKWLRGPASAPLISFHKHHHAKNKSRHFTSGPSYLIPSPSNRWRGPSISPFRSPFALAPSWSSHAPAASEISPSGHFNMPFLQPMISPMSSFYKKKKAPPPSMVMTLPPPPPKWRLCHGNMHGATDLHTTWRKLQASVGLNHSQVRIMGANEVSQQLEKSTVLINLVPWGVKFKDTTAFSIYRKFWKRQMSIKASLFGPYEVLYVRYPGLPPSPPLAHSGSSTTDDGPYAVGINSGQAIKPLGTFVLCCGVAWLFVLKCGASKQNPHAFISSPSKPSGAPKSRKYRSMLSSSSMSFDSSTMTYTGSAKTFSLNDMERATDCFDTSRILGEGGFGVVYRGILDDGREVAVKVLKRDDQHGGREFLAEIEMLGRLHHRNLVKLIGICTEDHTRCLVYELVHNGSVESHLHAKVAAIASMCVQPEVSHRPFMGEVVQALKLVCSEYDETKEIESKEVCHATSGFGSSHDNNVALSASDLLSMPLGPERQDSGSFRIYSTSGPLRTSRRRHFWQRLKSLSRGSMSEHGFSAKFFPGSR</sequence>
<gene>
    <name evidence="1" type="ORF">Patl1_33517</name>
</gene>
<dbReference type="EMBL" id="CM047910">
    <property type="protein sequence ID" value="KAJ0074995.1"/>
    <property type="molecule type" value="Genomic_DNA"/>
</dbReference>
<comment type="caution">
    <text evidence="1">The sequence shown here is derived from an EMBL/GenBank/DDBJ whole genome shotgun (WGS) entry which is preliminary data.</text>
</comment>
<reference evidence="2" key="1">
    <citation type="journal article" date="2023" name="G3 (Bethesda)">
        <title>Genome assembly and association tests identify interacting loci associated with vigor, precocity, and sex in interspecific pistachio rootstocks.</title>
        <authorList>
            <person name="Palmer W."/>
            <person name="Jacygrad E."/>
            <person name="Sagayaradj S."/>
            <person name="Cavanaugh K."/>
            <person name="Han R."/>
            <person name="Bertier L."/>
            <person name="Beede B."/>
            <person name="Kafkas S."/>
            <person name="Golino D."/>
            <person name="Preece J."/>
            <person name="Michelmore R."/>
        </authorList>
    </citation>
    <scope>NUCLEOTIDE SEQUENCE [LARGE SCALE GENOMIC DNA]</scope>
</reference>
<protein>
    <submittedName>
        <fullName evidence="1">Uncharacterized protein</fullName>
    </submittedName>
</protein>
<organism evidence="1 2">
    <name type="scientific">Pistacia atlantica</name>
    <dbReference type="NCBI Taxonomy" id="434234"/>
    <lineage>
        <taxon>Eukaryota</taxon>
        <taxon>Viridiplantae</taxon>
        <taxon>Streptophyta</taxon>
        <taxon>Embryophyta</taxon>
        <taxon>Tracheophyta</taxon>
        <taxon>Spermatophyta</taxon>
        <taxon>Magnoliopsida</taxon>
        <taxon>eudicotyledons</taxon>
        <taxon>Gunneridae</taxon>
        <taxon>Pentapetalae</taxon>
        <taxon>rosids</taxon>
        <taxon>malvids</taxon>
        <taxon>Sapindales</taxon>
        <taxon>Anacardiaceae</taxon>
        <taxon>Pistacia</taxon>
    </lineage>
</organism>